<accession>A0AA40R535</accession>
<evidence type="ECO:0000313" key="2">
    <source>
        <dbReference type="EMBL" id="KWZ53304.1"/>
    </source>
</evidence>
<name>A0AA40R535_9BURK</name>
<protein>
    <submittedName>
        <fullName evidence="2">Uncharacterized protein</fullName>
    </submittedName>
</protein>
<sequence length="162" mass="16351">MDILKAILGKIASWFQSEAKTAETRIAVDVKAIEQDVAAVLSDLCAAIKAVPITSEALGLVKTQATTNGRVYVSGINGSWRMSNAGTLTINADTTTKESSMSTPAADQAAPANTNPTVDTAIQIALALKAIDPSLTTAAVQAATNAALAAAYPVPAAAAPAA</sequence>
<evidence type="ECO:0000313" key="3">
    <source>
        <dbReference type="Proteomes" id="UP000070119"/>
    </source>
</evidence>
<evidence type="ECO:0000256" key="1">
    <source>
        <dbReference type="SAM" id="MobiDB-lite"/>
    </source>
</evidence>
<dbReference type="AlphaFoldDB" id="A0AA40R535"/>
<reference evidence="2 3" key="1">
    <citation type="submission" date="2015-11" db="EMBL/GenBank/DDBJ databases">
        <authorList>
            <person name="Sahl J."/>
            <person name="Wagner D."/>
            <person name="Keim P."/>
        </authorList>
    </citation>
    <scope>NUCLEOTIDE SEQUENCE [LARGE SCALE GENOMIC DNA]</scope>
    <source>
        <strain evidence="2 3">MSMB1157</strain>
    </source>
</reference>
<dbReference type="Proteomes" id="UP000070119">
    <property type="component" value="Chromosome 2"/>
</dbReference>
<comment type="caution">
    <text evidence="2">The sequence shown here is derived from an EMBL/GenBank/DDBJ whole genome shotgun (WGS) entry which is preliminary data.</text>
</comment>
<dbReference type="RefSeq" id="WP_060969607.1">
    <property type="nucleotide sequence ID" value="NZ_CM003772.1"/>
</dbReference>
<feature type="region of interest" description="Disordered" evidence="1">
    <location>
        <begin position="95"/>
        <end position="114"/>
    </location>
</feature>
<gene>
    <name evidence="2" type="ORF">WK57_30415</name>
</gene>
<proteinExistence type="predicted"/>
<dbReference type="EMBL" id="LNJU01000005">
    <property type="protein sequence ID" value="KWZ53304.1"/>
    <property type="molecule type" value="Genomic_DNA"/>
</dbReference>
<organism evidence="2 3">
    <name type="scientific">Burkholderia ubonensis</name>
    <dbReference type="NCBI Taxonomy" id="101571"/>
    <lineage>
        <taxon>Bacteria</taxon>
        <taxon>Pseudomonadati</taxon>
        <taxon>Pseudomonadota</taxon>
        <taxon>Betaproteobacteria</taxon>
        <taxon>Burkholderiales</taxon>
        <taxon>Burkholderiaceae</taxon>
        <taxon>Burkholderia</taxon>
        <taxon>Burkholderia cepacia complex</taxon>
    </lineage>
</organism>